<dbReference type="AlphaFoldDB" id="A0AAQ3M5N3"/>
<dbReference type="GO" id="GO:0004497">
    <property type="term" value="F:monooxygenase activity"/>
    <property type="evidence" value="ECO:0007669"/>
    <property type="project" value="UniProtKB-KW"/>
</dbReference>
<dbReference type="Gene3D" id="1.10.630.10">
    <property type="entry name" value="Cytochrome P450"/>
    <property type="match status" value="1"/>
</dbReference>
<dbReference type="FunFam" id="1.10.630.10:FF:000051">
    <property type="entry name" value="Cytochrome P450 monooxygenase (Fum15)"/>
    <property type="match status" value="1"/>
</dbReference>
<keyword evidence="3" id="KW-1133">Transmembrane helix</keyword>
<keyword evidence="2" id="KW-0408">Iron</keyword>
<evidence type="ECO:0000313" key="5">
    <source>
        <dbReference type="Proteomes" id="UP001303373"/>
    </source>
</evidence>
<dbReference type="GO" id="GO:0005506">
    <property type="term" value="F:iron ion binding"/>
    <property type="evidence" value="ECO:0007669"/>
    <property type="project" value="InterPro"/>
</dbReference>
<dbReference type="Pfam" id="PF00067">
    <property type="entry name" value="p450"/>
    <property type="match status" value="1"/>
</dbReference>
<comment type="cofactor">
    <cofactor evidence="2">
        <name>heme</name>
        <dbReference type="ChEBI" id="CHEBI:30413"/>
    </cofactor>
</comment>
<evidence type="ECO:0000256" key="2">
    <source>
        <dbReference type="PIRSR" id="PIRSR602401-1"/>
    </source>
</evidence>
<accession>A0AAQ3M5N3</accession>
<dbReference type="PRINTS" id="PR00463">
    <property type="entry name" value="EP450I"/>
</dbReference>
<sequence length="566" mass="62927">MPANTGPPTPLLLVAATTLEAFVAVTFLARYVPDHGLLILFTTLLAVNVALLAVYNVFIYPFFVSPLRHLPTPKGALPVLGHGLTMFSRPAGKEFSRWMATIPNDGLIYFRGFFNTDRLLITDIKAIGEILVTKSYDFEKPPPIRNFLRRLLGDGLIIVEGDQHRFLRKTMLPSFGFRSVKDLYPIFWDKSVQFAQGVTQQIAENPEYTAEKTNAPTSVVEVNHWANQVTMDIIGMAAMGRDFNALKNGDDPLIQNYEELLEPILEKQIYFAANLLAPMSLIDRLPWKVVKTFQRITGQLNDICLQLVRDKKAELEKATDPEAHKDVLSHLIRTNSFTDKQMVDQMLTFLAAGHETTSSTLTWTAYLLAKHPNVQTALREEVRTALPFGTQPFNKLPSDIDLGAILESLPLLNGVCNEVSRLYPTVPNTVRTALQERTLLGQVVPKGTEIILSPAAINVAPSLWGDNAADFVPERWIDTDEKGVQKPNNNGGAPSNYAILTFLHGPRSCIGQGFAKAELRALVTVLCGAFELEIARPDEEVIPHGVVTTKPKHGMNLRMKRLAGWE</sequence>
<keyword evidence="4" id="KW-0503">Monooxygenase</keyword>
<feature type="binding site" description="axial binding residue" evidence="2">
    <location>
        <position position="509"/>
    </location>
    <ligand>
        <name>heme</name>
        <dbReference type="ChEBI" id="CHEBI:30413"/>
    </ligand>
    <ligandPart>
        <name>Fe</name>
        <dbReference type="ChEBI" id="CHEBI:18248"/>
    </ligandPart>
</feature>
<keyword evidence="5" id="KW-1185">Reference proteome</keyword>
<evidence type="ECO:0000256" key="3">
    <source>
        <dbReference type="SAM" id="Phobius"/>
    </source>
</evidence>
<keyword evidence="4" id="KW-0560">Oxidoreductase</keyword>
<feature type="transmembrane region" description="Helical" evidence="3">
    <location>
        <begin position="38"/>
        <end position="63"/>
    </location>
</feature>
<protein>
    <submittedName>
        <fullName evidence="4">Cytochrome P450 monooxygenase</fullName>
    </submittedName>
</protein>
<dbReference type="GO" id="GO:0016705">
    <property type="term" value="F:oxidoreductase activity, acting on paired donors, with incorporation or reduction of molecular oxygen"/>
    <property type="evidence" value="ECO:0007669"/>
    <property type="project" value="InterPro"/>
</dbReference>
<evidence type="ECO:0000313" key="4">
    <source>
        <dbReference type="EMBL" id="WPH01325.1"/>
    </source>
</evidence>
<dbReference type="SUPFAM" id="SSF48264">
    <property type="entry name" value="Cytochrome P450"/>
    <property type="match status" value="1"/>
</dbReference>
<dbReference type="PRINTS" id="PR00385">
    <property type="entry name" value="P450"/>
</dbReference>
<name>A0AAQ3M5N3_9PEZI</name>
<keyword evidence="2" id="KW-0479">Metal-binding</keyword>
<organism evidence="4 5">
    <name type="scientific">Acrodontium crateriforme</name>
    <dbReference type="NCBI Taxonomy" id="150365"/>
    <lineage>
        <taxon>Eukaryota</taxon>
        <taxon>Fungi</taxon>
        <taxon>Dikarya</taxon>
        <taxon>Ascomycota</taxon>
        <taxon>Pezizomycotina</taxon>
        <taxon>Dothideomycetes</taxon>
        <taxon>Dothideomycetidae</taxon>
        <taxon>Mycosphaerellales</taxon>
        <taxon>Teratosphaeriaceae</taxon>
        <taxon>Acrodontium</taxon>
    </lineage>
</organism>
<dbReference type="GO" id="GO:0020037">
    <property type="term" value="F:heme binding"/>
    <property type="evidence" value="ECO:0007669"/>
    <property type="project" value="InterPro"/>
</dbReference>
<keyword evidence="2" id="KW-0349">Heme</keyword>
<keyword evidence="3" id="KW-0472">Membrane</keyword>
<dbReference type="InterPro" id="IPR001128">
    <property type="entry name" value="Cyt_P450"/>
</dbReference>
<dbReference type="PANTHER" id="PTHR24305:SF166">
    <property type="entry name" value="CYTOCHROME P450 12A4, MITOCHONDRIAL-RELATED"/>
    <property type="match status" value="1"/>
</dbReference>
<dbReference type="EMBL" id="CP138585">
    <property type="protein sequence ID" value="WPH01325.1"/>
    <property type="molecule type" value="Genomic_DNA"/>
</dbReference>
<dbReference type="PANTHER" id="PTHR24305">
    <property type="entry name" value="CYTOCHROME P450"/>
    <property type="match status" value="1"/>
</dbReference>
<dbReference type="InterPro" id="IPR002401">
    <property type="entry name" value="Cyt_P450_E_grp-I"/>
</dbReference>
<reference evidence="4 5" key="1">
    <citation type="submission" date="2023-11" db="EMBL/GenBank/DDBJ databases">
        <title>An acidophilic fungus is an integral part of prey digestion in a carnivorous sundew plant.</title>
        <authorList>
            <person name="Tsai I.J."/>
        </authorList>
    </citation>
    <scope>NUCLEOTIDE SEQUENCE [LARGE SCALE GENOMIC DNA]</scope>
    <source>
        <strain evidence="4">169a</strain>
    </source>
</reference>
<gene>
    <name evidence="4" type="ORF">R9X50_00416400</name>
</gene>
<dbReference type="CDD" id="cd11069">
    <property type="entry name" value="CYP_FUM15-like"/>
    <property type="match status" value="1"/>
</dbReference>
<dbReference type="Proteomes" id="UP001303373">
    <property type="component" value="Chromosome 6"/>
</dbReference>
<dbReference type="InterPro" id="IPR036396">
    <property type="entry name" value="Cyt_P450_sf"/>
</dbReference>
<keyword evidence="3" id="KW-0812">Transmembrane</keyword>
<dbReference type="InterPro" id="IPR050121">
    <property type="entry name" value="Cytochrome_P450_monoxygenase"/>
</dbReference>
<evidence type="ECO:0000256" key="1">
    <source>
        <dbReference type="ARBA" id="ARBA00010617"/>
    </source>
</evidence>
<feature type="transmembrane region" description="Helical" evidence="3">
    <location>
        <begin position="12"/>
        <end position="31"/>
    </location>
</feature>
<proteinExistence type="inferred from homology"/>
<comment type="similarity">
    <text evidence="1">Belongs to the cytochrome P450 family.</text>
</comment>